<accession>A0A7I8VVN3</accession>
<dbReference type="GO" id="GO:0016042">
    <property type="term" value="P:lipid catabolic process"/>
    <property type="evidence" value="ECO:0007669"/>
    <property type="project" value="UniProtKB-UniRule"/>
</dbReference>
<sequence>MSTTRLPTFWTRLKPSGGSISKVKKAARVPLPQTAIEYLRYIPGSTILSLSKPSESQRLDIVRYKNEETKARVEMKMKSNVPREELHWTEALTSEIETESVKKTPDTKENNTNEVKKKVAWTFVEDDADEKVRYYVAEIQKANNRSGLILKHLESLSELILKFPNTKEYALKKGLDKSLLFIKQSNISDDAIKKASEKVLVLLGHVKPVGGNGIRILSVDGGGVRGLVAIELLRQIEQQSGKKIYELFDYVCGVSTGALLVAMLCVYKVGVDECVRLYKQFSSQMFDRSRLLGASNLVMSLSYYDTDAWEEILKTNMGTKTFLEAALEDSPKFSALSAVVSQTPVVNYLFRNYNYGRGVKSAYPGTIDSPIWTALRASSAAPGYYRELKLGNDVHQDGGLMTNNPTAIAIHEAKLLWPKESLQCVISLGTGRYKAAITNTSKSQSISLKTKLGKFVESATDTYAVHTTLQDLLPSDAYFRFNPPLTHDVPLDENRPDVRDSLIIDAARYAHINSSKVEKAVESLSRPRGKTQKVYDWMKEKQAVMM</sequence>
<comment type="caution">
    <text evidence="6">The sequence shown here is derived from an EMBL/GenBank/DDBJ whole genome shotgun (WGS) entry which is preliminary data.</text>
</comment>
<evidence type="ECO:0000256" key="4">
    <source>
        <dbReference type="PROSITE-ProRule" id="PRU01161"/>
    </source>
</evidence>
<dbReference type="PANTHER" id="PTHR24185:SF1">
    <property type="entry name" value="CALCIUM-INDEPENDENT PHOSPHOLIPASE A2-GAMMA"/>
    <property type="match status" value="1"/>
</dbReference>
<dbReference type="GO" id="GO:0016020">
    <property type="term" value="C:membrane"/>
    <property type="evidence" value="ECO:0007669"/>
    <property type="project" value="TreeGrafter"/>
</dbReference>
<dbReference type="Gene3D" id="3.40.1090.10">
    <property type="entry name" value="Cytosolic phospholipase A2 catalytic domain"/>
    <property type="match status" value="1"/>
</dbReference>
<feature type="active site" description="Proton acceptor" evidence="4">
    <location>
        <position position="397"/>
    </location>
</feature>
<evidence type="ECO:0000256" key="2">
    <source>
        <dbReference type="ARBA" id="ARBA00022963"/>
    </source>
</evidence>
<feature type="active site" description="Nucleophile" evidence="4">
    <location>
        <position position="255"/>
    </location>
</feature>
<feature type="short sequence motif" description="GXGXXG" evidence="4">
    <location>
        <begin position="221"/>
        <end position="226"/>
    </location>
</feature>
<evidence type="ECO:0000256" key="3">
    <source>
        <dbReference type="ARBA" id="ARBA00023098"/>
    </source>
</evidence>
<proteinExistence type="predicted"/>
<organism evidence="6 7">
    <name type="scientific">Dimorphilus gyrociliatus</name>
    <dbReference type="NCBI Taxonomy" id="2664684"/>
    <lineage>
        <taxon>Eukaryota</taxon>
        <taxon>Metazoa</taxon>
        <taxon>Spiralia</taxon>
        <taxon>Lophotrochozoa</taxon>
        <taxon>Annelida</taxon>
        <taxon>Polychaeta</taxon>
        <taxon>Polychaeta incertae sedis</taxon>
        <taxon>Dinophilidae</taxon>
        <taxon>Dimorphilus</taxon>
    </lineage>
</organism>
<gene>
    <name evidence="6" type="ORF">DGYR_LOCUS7795</name>
</gene>
<dbReference type="Proteomes" id="UP000549394">
    <property type="component" value="Unassembled WGS sequence"/>
</dbReference>
<feature type="short sequence motif" description="DGA/G" evidence="4">
    <location>
        <begin position="397"/>
        <end position="399"/>
    </location>
</feature>
<keyword evidence="2 4" id="KW-0442">Lipid degradation</keyword>
<dbReference type="InterPro" id="IPR045217">
    <property type="entry name" value="PNPLA8-like"/>
</dbReference>
<keyword evidence="1 4" id="KW-0378">Hydrolase</keyword>
<dbReference type="GO" id="GO:0047499">
    <property type="term" value="F:calcium-independent phospholipase A2 activity"/>
    <property type="evidence" value="ECO:0007669"/>
    <property type="project" value="TreeGrafter"/>
</dbReference>
<dbReference type="Pfam" id="PF01734">
    <property type="entry name" value="Patatin"/>
    <property type="match status" value="1"/>
</dbReference>
<keyword evidence="7" id="KW-1185">Reference proteome</keyword>
<protein>
    <submittedName>
        <fullName evidence="6">DgyrCDS8182</fullName>
    </submittedName>
</protein>
<dbReference type="InterPro" id="IPR002641">
    <property type="entry name" value="PNPLA_dom"/>
</dbReference>
<dbReference type="InterPro" id="IPR016035">
    <property type="entry name" value="Acyl_Trfase/lysoPLipase"/>
</dbReference>
<dbReference type="PROSITE" id="PS51635">
    <property type="entry name" value="PNPLA"/>
    <property type="match status" value="1"/>
</dbReference>
<evidence type="ECO:0000256" key="1">
    <source>
        <dbReference type="ARBA" id="ARBA00022801"/>
    </source>
</evidence>
<dbReference type="PANTHER" id="PTHR24185">
    <property type="entry name" value="CALCIUM-INDEPENDENT PHOSPHOLIPASE A2-GAMMA"/>
    <property type="match status" value="1"/>
</dbReference>
<feature type="short sequence motif" description="GXSXG" evidence="4">
    <location>
        <begin position="253"/>
        <end position="257"/>
    </location>
</feature>
<keyword evidence="3 4" id="KW-0443">Lipid metabolism</keyword>
<dbReference type="OrthoDB" id="630895at2759"/>
<feature type="domain" description="PNPLA" evidence="5">
    <location>
        <begin position="217"/>
        <end position="410"/>
    </location>
</feature>
<dbReference type="EMBL" id="CAJFCJ010000010">
    <property type="protein sequence ID" value="CAD5119580.1"/>
    <property type="molecule type" value="Genomic_DNA"/>
</dbReference>
<evidence type="ECO:0000313" key="6">
    <source>
        <dbReference type="EMBL" id="CAD5119580.1"/>
    </source>
</evidence>
<dbReference type="CDD" id="cd07211">
    <property type="entry name" value="Pat_PNPLA8"/>
    <property type="match status" value="1"/>
</dbReference>
<evidence type="ECO:0000259" key="5">
    <source>
        <dbReference type="PROSITE" id="PS51635"/>
    </source>
</evidence>
<name>A0A7I8VVN3_9ANNE</name>
<evidence type="ECO:0000313" key="7">
    <source>
        <dbReference type="Proteomes" id="UP000549394"/>
    </source>
</evidence>
<dbReference type="SUPFAM" id="SSF52151">
    <property type="entry name" value="FabD/lysophospholipase-like"/>
    <property type="match status" value="1"/>
</dbReference>
<reference evidence="6 7" key="1">
    <citation type="submission" date="2020-08" db="EMBL/GenBank/DDBJ databases">
        <authorList>
            <person name="Hejnol A."/>
        </authorList>
    </citation>
    <scope>NUCLEOTIDE SEQUENCE [LARGE SCALE GENOMIC DNA]</scope>
</reference>
<dbReference type="AlphaFoldDB" id="A0A7I8VVN3"/>
<dbReference type="GO" id="GO:0019369">
    <property type="term" value="P:arachidonate metabolic process"/>
    <property type="evidence" value="ECO:0007669"/>
    <property type="project" value="TreeGrafter"/>
</dbReference>